<dbReference type="RefSeq" id="XP_064663880.1">
    <property type="nucleotide sequence ID" value="XM_064797646.1"/>
</dbReference>
<name>A0AAV9PR02_9PEZI</name>
<dbReference type="EMBL" id="JAVRRT010000001">
    <property type="protein sequence ID" value="KAK5175242.1"/>
    <property type="molecule type" value="Genomic_DNA"/>
</dbReference>
<dbReference type="InterPro" id="IPR012677">
    <property type="entry name" value="Nucleotide-bd_a/b_plait_sf"/>
</dbReference>
<evidence type="ECO:0000313" key="2">
    <source>
        <dbReference type="EMBL" id="KAK5175242.1"/>
    </source>
</evidence>
<gene>
    <name evidence="2" type="ORF">LTR77_000379</name>
</gene>
<keyword evidence="3" id="KW-1185">Reference proteome</keyword>
<feature type="region of interest" description="Disordered" evidence="1">
    <location>
        <begin position="1"/>
        <end position="67"/>
    </location>
</feature>
<dbReference type="AlphaFoldDB" id="A0AAV9PR02"/>
<sequence>MQNHRGSNGNGFGHRPNKNNKVPPSPTPGPRRSHGNNNNNMEKATEQGRYVPPQKRAGGKQLPDIVRPESSMSNATFMSQAPPQHFAPVHHNLPNRGQMAHPSYGYLPPCGNYAYGPDDLTEQMARFDASLGSAAAHPDAQRYLGNGRGMGNGRLMGNNVGTGTGLSFRNGGVRPGFGNAPGAVGGGVPSNKRGHAYRLSDADSALGDSQGYRMAQMIMSGAADDPRDPDFGNPGPSRRPEAAQQALIAAQQKHHRGDLAAAAGEDVSPYTSVHCPNIRGNPAAYLGTKQLHLPLWMNDVDHNGGRPTVAQVFADLPLIEACRVARPSTAGVICIRSIPYTTTRAEITAFLGRNSQIVNQPIGTPFTAIHIMMERMSGKTQDAFIEVESPKEAGLIHGSFIQRIRQGRMTKLGDRPVIVELSSQQELMSEMFNRAKTVTWVGNQPKFDNSTKYFYDGVESVGFEGFLRDEDYAHLLKHIESPQRSPFVQRCIIRPYESLISTIHKFPWFDVEHVLLSERDQLFKVTITAIDTLMALLRKHGGTGGHDATKPNNQILKEVAIAALTCPGFSEFQKSRVIRHLQQGNYGQYTVSKGLNLTFGGIDNYSPNWPFLILVKKPGVNDELIEYIAGLMRDTTTGSQMSLADIHSMQASGNLASPFGHLDIQYEDCKTLADVGRLELRTIEKILCFSLPRGRPDRTFSTGRSLGTGLYMNMQ</sequence>
<evidence type="ECO:0000256" key="1">
    <source>
        <dbReference type="SAM" id="MobiDB-lite"/>
    </source>
</evidence>
<proteinExistence type="predicted"/>
<comment type="caution">
    <text evidence="2">The sequence shown here is derived from an EMBL/GenBank/DDBJ whole genome shotgun (WGS) entry which is preliminary data.</text>
</comment>
<protein>
    <recommendedName>
        <fullName evidence="4">RRM domain-containing protein</fullName>
    </recommendedName>
</protein>
<evidence type="ECO:0000313" key="3">
    <source>
        <dbReference type="Proteomes" id="UP001337655"/>
    </source>
</evidence>
<reference evidence="2 3" key="1">
    <citation type="submission" date="2023-08" db="EMBL/GenBank/DDBJ databases">
        <title>Black Yeasts Isolated from many extreme environments.</title>
        <authorList>
            <person name="Coleine C."/>
            <person name="Stajich J.E."/>
            <person name="Selbmann L."/>
        </authorList>
    </citation>
    <scope>NUCLEOTIDE SEQUENCE [LARGE SCALE GENOMIC DNA]</scope>
    <source>
        <strain evidence="2 3">CCFEE 5935</strain>
    </source>
</reference>
<organism evidence="2 3">
    <name type="scientific">Saxophila tyrrhenica</name>
    <dbReference type="NCBI Taxonomy" id="1690608"/>
    <lineage>
        <taxon>Eukaryota</taxon>
        <taxon>Fungi</taxon>
        <taxon>Dikarya</taxon>
        <taxon>Ascomycota</taxon>
        <taxon>Pezizomycotina</taxon>
        <taxon>Dothideomycetes</taxon>
        <taxon>Dothideomycetidae</taxon>
        <taxon>Mycosphaerellales</taxon>
        <taxon>Extremaceae</taxon>
        <taxon>Saxophila</taxon>
    </lineage>
</organism>
<feature type="compositionally biased region" description="Low complexity" evidence="1">
    <location>
        <begin position="242"/>
        <end position="251"/>
    </location>
</feature>
<feature type="region of interest" description="Disordered" evidence="1">
    <location>
        <begin position="222"/>
        <end position="251"/>
    </location>
</feature>
<dbReference type="GeneID" id="89921730"/>
<dbReference type="Gene3D" id="3.30.70.330">
    <property type="match status" value="1"/>
</dbReference>
<accession>A0AAV9PR02</accession>
<evidence type="ECO:0008006" key="4">
    <source>
        <dbReference type="Google" id="ProtNLM"/>
    </source>
</evidence>
<dbReference type="Proteomes" id="UP001337655">
    <property type="component" value="Unassembled WGS sequence"/>
</dbReference>